<reference evidence="1" key="1">
    <citation type="submission" date="2021-04" db="EMBL/GenBank/DDBJ databases">
        <title>novel species isolated from subtropical streams in China.</title>
        <authorList>
            <person name="Lu H."/>
        </authorList>
    </citation>
    <scope>NUCLEOTIDE SEQUENCE</scope>
    <source>
        <strain evidence="1">LFS511W</strain>
    </source>
</reference>
<evidence type="ECO:0000313" key="2">
    <source>
        <dbReference type="Proteomes" id="UP000680067"/>
    </source>
</evidence>
<organism evidence="1 2">
    <name type="scientific">Undibacterium luofuense</name>
    <dbReference type="NCBI Taxonomy" id="2828733"/>
    <lineage>
        <taxon>Bacteria</taxon>
        <taxon>Pseudomonadati</taxon>
        <taxon>Pseudomonadota</taxon>
        <taxon>Betaproteobacteria</taxon>
        <taxon>Burkholderiales</taxon>
        <taxon>Oxalobacteraceae</taxon>
        <taxon>Undibacterium</taxon>
    </lineage>
</organism>
<proteinExistence type="predicted"/>
<name>A0A941I3H4_9BURK</name>
<dbReference type="RefSeq" id="WP_212685945.1">
    <property type="nucleotide sequence ID" value="NZ_JAGSPN010000001.1"/>
</dbReference>
<sequence length="226" mass="26780">MSNIAGKAYAMNVVTPIRWQTLWLNKAYFLGVKYFPEKLNGLITLSLIHYARWVIVGRKQFPHVSNDQPRETLKYNYMLFFSNFNGSWDQYVDSFTFAIPAGLDLFWKWNVRYSKSVTLTPFHRYIQHNQLETLHYYNAYPLASSNDVKSAQHVREQLLAFNARVNEGSDQEFQRRYNALLRALQHDLGAMYPTPIISMSAYQVEKRQRWHHGQLDQENNHAQRQR</sequence>
<comment type="caution">
    <text evidence="1">The sequence shown here is derived from an EMBL/GenBank/DDBJ whole genome shotgun (WGS) entry which is preliminary data.</text>
</comment>
<gene>
    <name evidence="1" type="ORF">KDM89_00160</name>
</gene>
<evidence type="ECO:0000313" key="1">
    <source>
        <dbReference type="EMBL" id="MBR7780537.1"/>
    </source>
</evidence>
<accession>A0A941I3H4</accession>
<dbReference type="Proteomes" id="UP000680067">
    <property type="component" value="Unassembled WGS sequence"/>
</dbReference>
<dbReference type="AlphaFoldDB" id="A0A941I3H4"/>
<protein>
    <submittedName>
        <fullName evidence="1">Uncharacterized protein</fullName>
    </submittedName>
</protein>
<dbReference type="EMBL" id="JAGSPN010000001">
    <property type="protein sequence ID" value="MBR7780537.1"/>
    <property type="molecule type" value="Genomic_DNA"/>
</dbReference>
<keyword evidence="2" id="KW-1185">Reference proteome</keyword>